<dbReference type="OrthoDB" id="379794at2759"/>
<dbReference type="Proteomes" id="UP000717328">
    <property type="component" value="Unassembled WGS sequence"/>
</dbReference>
<dbReference type="AlphaFoldDB" id="A0A9P7KIG4"/>
<dbReference type="EMBL" id="JABCKI010000351">
    <property type="protein sequence ID" value="KAG5650834.1"/>
    <property type="molecule type" value="Genomic_DNA"/>
</dbReference>
<protein>
    <submittedName>
        <fullName evidence="1">Uncharacterized protein</fullName>
    </submittedName>
</protein>
<accession>A0A9P7KIG4</accession>
<proteinExistence type="predicted"/>
<reference evidence="1" key="2">
    <citation type="submission" date="2021-10" db="EMBL/GenBank/DDBJ databases">
        <title>Phylogenomics reveals ancestral predisposition of the termite-cultivated fungus Termitomyces towards a domesticated lifestyle.</title>
        <authorList>
            <person name="Auxier B."/>
            <person name="Grum-Grzhimaylo A."/>
            <person name="Cardenas M.E."/>
            <person name="Lodge J.D."/>
            <person name="Laessoe T."/>
            <person name="Pedersen O."/>
            <person name="Smith M.E."/>
            <person name="Kuyper T.W."/>
            <person name="Franco-Molano E.A."/>
            <person name="Baroni T.J."/>
            <person name="Aanen D.K."/>
        </authorList>
    </citation>
    <scope>NUCLEOTIDE SEQUENCE</scope>
    <source>
        <strain evidence="1">D49</strain>
    </source>
</reference>
<gene>
    <name evidence="1" type="ORF">H0H81_010864</name>
</gene>
<keyword evidence="2" id="KW-1185">Reference proteome</keyword>
<name>A0A9P7KIG4_9AGAR</name>
<sequence>MCDMSIQIESPIAQWKLACSNFNINVRLTVVSLVATLERIAQLLAQDEDARVNVGSEASLWIDLRKLWIDLTQMQFNFRDDDNEVGEEVTQGTSNKEKDLRVVSGSLAKFTRNLVAGVPENQVKA</sequence>
<reference evidence="1" key="1">
    <citation type="submission" date="2021-02" db="EMBL/GenBank/DDBJ databases">
        <authorList>
            <person name="Nieuwenhuis M."/>
            <person name="Van De Peppel L.J.J."/>
        </authorList>
    </citation>
    <scope>NUCLEOTIDE SEQUENCE</scope>
    <source>
        <strain evidence="1">D49</strain>
    </source>
</reference>
<organism evidence="1 2">
    <name type="scientific">Sphagnurus paluster</name>
    <dbReference type="NCBI Taxonomy" id="117069"/>
    <lineage>
        <taxon>Eukaryota</taxon>
        <taxon>Fungi</taxon>
        <taxon>Dikarya</taxon>
        <taxon>Basidiomycota</taxon>
        <taxon>Agaricomycotina</taxon>
        <taxon>Agaricomycetes</taxon>
        <taxon>Agaricomycetidae</taxon>
        <taxon>Agaricales</taxon>
        <taxon>Tricholomatineae</taxon>
        <taxon>Lyophyllaceae</taxon>
        <taxon>Sphagnurus</taxon>
    </lineage>
</organism>
<evidence type="ECO:0000313" key="2">
    <source>
        <dbReference type="Proteomes" id="UP000717328"/>
    </source>
</evidence>
<evidence type="ECO:0000313" key="1">
    <source>
        <dbReference type="EMBL" id="KAG5650834.1"/>
    </source>
</evidence>
<comment type="caution">
    <text evidence="1">The sequence shown here is derived from an EMBL/GenBank/DDBJ whole genome shotgun (WGS) entry which is preliminary data.</text>
</comment>